<protein>
    <recommendedName>
        <fullName evidence="4">Plant basic secretory protein (BSP) family protein</fullName>
    </recommendedName>
</protein>
<comment type="caution">
    <text evidence="2">The sequence shown here is derived from an EMBL/GenBank/DDBJ whole genome shotgun (WGS) entry which is preliminary data.</text>
</comment>
<evidence type="ECO:0000313" key="3">
    <source>
        <dbReference type="Proteomes" id="UP000655225"/>
    </source>
</evidence>
<dbReference type="OrthoDB" id="1924946at2759"/>
<dbReference type="Pfam" id="PF04450">
    <property type="entry name" value="BSP"/>
    <property type="match status" value="1"/>
</dbReference>
<keyword evidence="1" id="KW-0812">Transmembrane</keyword>
<dbReference type="AlphaFoldDB" id="A0A834ZUS5"/>
<dbReference type="PANTHER" id="PTHR33321:SF3">
    <property type="entry name" value="OS05G0582000 PROTEIN"/>
    <property type="match status" value="1"/>
</dbReference>
<dbReference type="OMA" id="RKPVNHV"/>
<dbReference type="Proteomes" id="UP000655225">
    <property type="component" value="Unassembled WGS sequence"/>
</dbReference>
<keyword evidence="1" id="KW-1133">Transmembrane helix</keyword>
<dbReference type="PANTHER" id="PTHR33321">
    <property type="match status" value="1"/>
</dbReference>
<name>A0A834ZUS5_TETSI</name>
<sequence length="281" mass="31011">MENLHILQPLTTTTTAAAAAAYSRIILRLVLVLFIAIVSIWANYEESKGFAITVVNDAGDTPAGRRFSLLFLSNDKATRIVLKTSGFAEKILFPDDRHPKKPVDHVIVRLSSRNLTHPVVVSSVNKTEFVLHISPSVMEETNVEKAMILAVQRAMARVWLWDGQDGAPSSLLDGMVEYINILAGLAPVSDSGGLQLPESDTICWEDKDPVAVAHFLNYCEGLREGFIGRLNRGMQDQWNERTVDDALGLPSQQLCVSYYSTILQLPNSFNSTSPSLSRQVI</sequence>
<gene>
    <name evidence="2" type="ORF">HHK36_005037</name>
</gene>
<dbReference type="EMBL" id="JABCRI010000003">
    <property type="protein sequence ID" value="KAF8408967.1"/>
    <property type="molecule type" value="Genomic_DNA"/>
</dbReference>
<reference evidence="2 3" key="1">
    <citation type="submission" date="2020-04" db="EMBL/GenBank/DDBJ databases">
        <title>Plant Genome Project.</title>
        <authorList>
            <person name="Zhang R.-G."/>
        </authorList>
    </citation>
    <scope>NUCLEOTIDE SEQUENCE [LARGE SCALE GENOMIC DNA]</scope>
    <source>
        <strain evidence="2">YNK0</strain>
        <tissue evidence="2">Leaf</tissue>
    </source>
</reference>
<evidence type="ECO:0000313" key="2">
    <source>
        <dbReference type="EMBL" id="KAF8408967.1"/>
    </source>
</evidence>
<proteinExistence type="predicted"/>
<keyword evidence="1" id="KW-0472">Membrane</keyword>
<organism evidence="2 3">
    <name type="scientific">Tetracentron sinense</name>
    <name type="common">Spur-leaf</name>
    <dbReference type="NCBI Taxonomy" id="13715"/>
    <lineage>
        <taxon>Eukaryota</taxon>
        <taxon>Viridiplantae</taxon>
        <taxon>Streptophyta</taxon>
        <taxon>Embryophyta</taxon>
        <taxon>Tracheophyta</taxon>
        <taxon>Spermatophyta</taxon>
        <taxon>Magnoliopsida</taxon>
        <taxon>Trochodendrales</taxon>
        <taxon>Trochodendraceae</taxon>
        <taxon>Tetracentron</taxon>
    </lineage>
</organism>
<accession>A0A834ZUS5</accession>
<evidence type="ECO:0000256" key="1">
    <source>
        <dbReference type="SAM" id="Phobius"/>
    </source>
</evidence>
<dbReference type="InterPro" id="IPR007541">
    <property type="entry name" value="Uncharacterised_BSP"/>
</dbReference>
<evidence type="ECO:0008006" key="4">
    <source>
        <dbReference type="Google" id="ProtNLM"/>
    </source>
</evidence>
<keyword evidence="3" id="KW-1185">Reference proteome</keyword>
<feature type="transmembrane region" description="Helical" evidence="1">
    <location>
        <begin position="25"/>
        <end position="44"/>
    </location>
</feature>